<dbReference type="KEGG" id="vab:WPS_07230"/>
<accession>A0AAN1XTP0</accession>
<feature type="region of interest" description="Disordered" evidence="1">
    <location>
        <begin position="1"/>
        <end position="30"/>
    </location>
</feature>
<proteinExistence type="predicted"/>
<reference evidence="2 3" key="1">
    <citation type="journal article" date="2022" name="ISME Commun">
        <title>Vulcanimicrobium alpinus gen. nov. sp. nov., the first cultivated representative of the candidate phylum 'Eremiobacterota', is a metabolically versatile aerobic anoxygenic phototroph.</title>
        <authorList>
            <person name="Yabe S."/>
            <person name="Muto K."/>
            <person name="Abe K."/>
            <person name="Yokota A."/>
            <person name="Staudigel H."/>
            <person name="Tebo B.M."/>
        </authorList>
    </citation>
    <scope>NUCLEOTIDE SEQUENCE [LARGE SCALE GENOMIC DNA]</scope>
    <source>
        <strain evidence="2 3">WC8-2</strain>
    </source>
</reference>
<gene>
    <name evidence="2" type="ORF">WPS_07230</name>
</gene>
<protein>
    <submittedName>
        <fullName evidence="2">Uncharacterized protein</fullName>
    </submittedName>
</protein>
<name>A0AAN1XTP0_UNVUL</name>
<evidence type="ECO:0000313" key="2">
    <source>
        <dbReference type="EMBL" id="BDE05447.1"/>
    </source>
</evidence>
<dbReference type="AlphaFoldDB" id="A0AAN1XTP0"/>
<organism evidence="2 3">
    <name type="scientific">Vulcanimicrobium alpinum</name>
    <dbReference type="NCBI Taxonomy" id="3016050"/>
    <lineage>
        <taxon>Bacteria</taxon>
        <taxon>Bacillati</taxon>
        <taxon>Vulcanimicrobiota</taxon>
        <taxon>Vulcanimicrobiia</taxon>
        <taxon>Vulcanimicrobiales</taxon>
        <taxon>Vulcanimicrobiaceae</taxon>
        <taxon>Vulcanimicrobium</taxon>
    </lineage>
</organism>
<dbReference type="EMBL" id="AP025523">
    <property type="protein sequence ID" value="BDE05447.1"/>
    <property type="molecule type" value="Genomic_DNA"/>
</dbReference>
<dbReference type="Proteomes" id="UP001317532">
    <property type="component" value="Chromosome"/>
</dbReference>
<sequence length="52" mass="5568">MAGVMPGGRDPAPGAVEGAASATSVEWESDKTKRAKKKEIFIVDLHSRIKFP</sequence>
<evidence type="ECO:0000313" key="3">
    <source>
        <dbReference type="Proteomes" id="UP001317532"/>
    </source>
</evidence>
<evidence type="ECO:0000256" key="1">
    <source>
        <dbReference type="SAM" id="MobiDB-lite"/>
    </source>
</evidence>
<keyword evidence="3" id="KW-1185">Reference proteome</keyword>